<dbReference type="PANTHER" id="PTHR12128:SF66">
    <property type="entry name" value="4-HYDROXY-2-OXOGLUTARATE ALDOLASE, MITOCHONDRIAL"/>
    <property type="match status" value="1"/>
</dbReference>
<name>A0A2P7YN20_9PEZI</name>
<comment type="caution">
    <text evidence="5">The sequence shown here is derived from an EMBL/GenBank/DDBJ whole genome shotgun (WGS) entry which is preliminary data.</text>
</comment>
<evidence type="ECO:0000313" key="6">
    <source>
        <dbReference type="Proteomes" id="UP000243723"/>
    </source>
</evidence>
<comment type="similarity">
    <text evidence="2">Belongs to the DapA family.</text>
</comment>
<dbReference type="Proteomes" id="UP000243723">
    <property type="component" value="Unassembled WGS sequence"/>
</dbReference>
<dbReference type="SUPFAM" id="SSF51569">
    <property type="entry name" value="Aldolase"/>
    <property type="match status" value="1"/>
</dbReference>
<dbReference type="InterPro" id="IPR013785">
    <property type="entry name" value="Aldolase_TIM"/>
</dbReference>
<keyword evidence="1 2" id="KW-0456">Lyase</keyword>
<dbReference type="PIRSF" id="PIRSF001365">
    <property type="entry name" value="DHDPS"/>
    <property type="match status" value="1"/>
</dbReference>
<evidence type="ECO:0000256" key="4">
    <source>
        <dbReference type="PIRSR" id="PIRSR001365-2"/>
    </source>
</evidence>
<dbReference type="EMBL" id="NHZQ01000412">
    <property type="protein sequence ID" value="PSK37358.1"/>
    <property type="molecule type" value="Genomic_DNA"/>
</dbReference>
<dbReference type="PRINTS" id="PR00146">
    <property type="entry name" value="DHPICSNTHASE"/>
</dbReference>
<gene>
    <name evidence="5" type="ORF">B9Z65_2100</name>
</gene>
<dbReference type="OrthoDB" id="191315at2759"/>
<dbReference type="GO" id="GO:0008840">
    <property type="term" value="F:4-hydroxy-tetrahydrodipicolinate synthase activity"/>
    <property type="evidence" value="ECO:0007669"/>
    <property type="project" value="TreeGrafter"/>
</dbReference>
<dbReference type="Pfam" id="PF00701">
    <property type="entry name" value="DHDPS"/>
    <property type="match status" value="1"/>
</dbReference>
<sequence>MSVLKPGVYAPVPSPFTQDGKEHLALPPFEYQVKRLVDAGAGIVVAGTLGEAGMLSRDERTTLIRTARGIIDAAGAEKAVPLIAGAGGGSVRESIQMAEEAAEAGTDAVIVVAPAYYAFAYGKDRDAVKDFFISIADRSRVPVMIYNIPFAAGGIDLDADMLIELSEHKNIVGVKLTCYNISKGHKLALHVSTAQYQQRHPLPFLVLPGSSDYLLPAIVGRQHGCIAGPVNLYPKVCAKIFRLSTEALAERDMAKLQEAQHLQDIVTNADSVINRVGFLGIKAALDIHVAPQSGLEFLGGACRKPLPEASQTVKLAMRDGLKRVLELENAI</sequence>
<protein>
    <submittedName>
        <fullName evidence="5">L-threo-3-deoxy-hexylosonate aldolase</fullName>
    </submittedName>
</protein>
<evidence type="ECO:0000313" key="5">
    <source>
        <dbReference type="EMBL" id="PSK37358.1"/>
    </source>
</evidence>
<dbReference type="Gene3D" id="3.20.20.70">
    <property type="entry name" value="Aldolase class I"/>
    <property type="match status" value="1"/>
</dbReference>
<dbReference type="PANTHER" id="PTHR12128">
    <property type="entry name" value="DIHYDRODIPICOLINATE SYNTHASE"/>
    <property type="match status" value="1"/>
</dbReference>
<keyword evidence="6" id="KW-1185">Reference proteome</keyword>
<feature type="binding site" evidence="4">
    <location>
        <position position="226"/>
    </location>
    <ligand>
        <name>pyruvate</name>
        <dbReference type="ChEBI" id="CHEBI:15361"/>
    </ligand>
</feature>
<dbReference type="STRING" id="40998.A0A2P7YN20"/>
<dbReference type="CDD" id="cd00408">
    <property type="entry name" value="DHDPS-like"/>
    <property type="match status" value="1"/>
</dbReference>
<organism evidence="5 6">
    <name type="scientific">Elsinoe australis</name>
    <dbReference type="NCBI Taxonomy" id="40998"/>
    <lineage>
        <taxon>Eukaryota</taxon>
        <taxon>Fungi</taxon>
        <taxon>Dikarya</taxon>
        <taxon>Ascomycota</taxon>
        <taxon>Pezizomycotina</taxon>
        <taxon>Dothideomycetes</taxon>
        <taxon>Dothideomycetidae</taxon>
        <taxon>Myriangiales</taxon>
        <taxon>Elsinoaceae</taxon>
        <taxon>Elsinoe</taxon>
    </lineage>
</organism>
<proteinExistence type="inferred from homology"/>
<reference evidence="5 6" key="1">
    <citation type="submission" date="2017-05" db="EMBL/GenBank/DDBJ databases">
        <title>Draft genome sequence of Elsinoe australis.</title>
        <authorList>
            <person name="Cheng Q."/>
        </authorList>
    </citation>
    <scope>NUCLEOTIDE SEQUENCE [LARGE SCALE GENOMIC DNA]</scope>
    <source>
        <strain evidence="5 6">NL1</strain>
    </source>
</reference>
<evidence type="ECO:0000256" key="1">
    <source>
        <dbReference type="ARBA" id="ARBA00023239"/>
    </source>
</evidence>
<dbReference type="InterPro" id="IPR002220">
    <property type="entry name" value="DapA-like"/>
</dbReference>
<evidence type="ECO:0000256" key="2">
    <source>
        <dbReference type="PIRNR" id="PIRNR001365"/>
    </source>
</evidence>
<evidence type="ECO:0000256" key="3">
    <source>
        <dbReference type="PIRSR" id="PIRSR001365-1"/>
    </source>
</evidence>
<accession>A0A2P7YN20</accession>
<dbReference type="AlphaFoldDB" id="A0A2P7YN20"/>
<dbReference type="SMART" id="SM01130">
    <property type="entry name" value="DHDPS"/>
    <property type="match status" value="1"/>
</dbReference>
<feature type="active site" description="Schiff-base intermediate with substrate" evidence="3">
    <location>
        <position position="175"/>
    </location>
</feature>
<feature type="active site" description="Proton donor/acceptor" evidence="3">
    <location>
        <position position="146"/>
    </location>
</feature>